<evidence type="ECO:0000313" key="8">
    <source>
        <dbReference type="Proteomes" id="UP000195514"/>
    </source>
</evidence>
<evidence type="ECO:0000256" key="4">
    <source>
        <dbReference type="ARBA" id="ARBA00022989"/>
    </source>
</evidence>
<dbReference type="Gene3D" id="3.40.50.12370">
    <property type="match status" value="1"/>
</dbReference>
<dbReference type="PANTHER" id="PTHR42770">
    <property type="entry name" value="AMINO ACID TRANSPORTER-RELATED"/>
    <property type="match status" value="1"/>
</dbReference>
<dbReference type="Proteomes" id="UP000195514">
    <property type="component" value="Chromosome I"/>
</dbReference>
<keyword evidence="8" id="KW-1185">Reference proteome</keyword>
<dbReference type="InterPro" id="IPR050367">
    <property type="entry name" value="APC_superfamily"/>
</dbReference>
<dbReference type="KEGG" id="abat:CFX1CAM_0060"/>
<feature type="transmembrane region" description="Helical" evidence="6">
    <location>
        <begin position="273"/>
        <end position="295"/>
    </location>
</feature>
<feature type="transmembrane region" description="Helical" evidence="6">
    <location>
        <begin position="231"/>
        <end position="253"/>
    </location>
</feature>
<feature type="transmembrane region" description="Helical" evidence="6">
    <location>
        <begin position="327"/>
        <end position="347"/>
    </location>
</feature>
<feature type="transmembrane region" description="Helical" evidence="6">
    <location>
        <begin position="42"/>
        <end position="62"/>
    </location>
</feature>
<feature type="transmembrane region" description="Helical" evidence="6">
    <location>
        <begin position="189"/>
        <end position="210"/>
    </location>
</feature>
<keyword evidence="3 6" id="KW-0812">Transmembrane</keyword>
<reference evidence="8" key="1">
    <citation type="submission" date="2017-05" db="EMBL/GenBank/DDBJ databases">
        <authorList>
            <person name="Kirkegaard R."/>
            <person name="Mcilroy J S."/>
        </authorList>
    </citation>
    <scope>NUCLEOTIDE SEQUENCE [LARGE SCALE GENOMIC DNA]</scope>
</reference>
<keyword evidence="5 6" id="KW-0472">Membrane</keyword>
<evidence type="ECO:0000256" key="1">
    <source>
        <dbReference type="ARBA" id="ARBA00004651"/>
    </source>
</evidence>
<dbReference type="GO" id="GO:0005886">
    <property type="term" value="C:plasma membrane"/>
    <property type="evidence" value="ECO:0007669"/>
    <property type="project" value="UniProtKB-SubCell"/>
</dbReference>
<dbReference type="AlphaFoldDB" id="A0A1Y6K0N6"/>
<sequence length="740" mass="80513">MTKRKLRRQLTLLQVIMLGTAGTISAEIFVLTGHAAGIAGPDAVLAIIIGGVLTLSIALNYCELATTYPFTGGAMTYVKEGFGNNLVMFLVGSLDALSSTFYAALSAVGFAYSLKVFFPFLPIIPVALLVIVAVGAMHIRGINSVGNLQIVLGAFLLIVFGVYVVLGLTRPEGFNWQTFQSGRELLENQSVWANLGRMLTTVALIYNAYVGFEVIADDAEEIREPSRNIPAGILISLGITTLVYTLVSFVTIGVIPYEVLAGSETALTDAVGIFWPGIGVTIMAAAGIVATLTSVNSAMLSATRETFTLSRDQVWPRILSRLSRWRTPYVSVLMVLVISGFVAAIGLVDFLSFISSAGYMFVLFWASLSMIVLRKKYPSIDRPFKAPLFPLTPILAALSGVLIIAFANPRALLFLGLLILFLAVVFYVSRTFRHKALIQARVEQELGGGRLLISAINPATAVGLVELASRLAEHQEDTTISLMSVIKVPTTGSEDEINKLIQQGKAARDRLLNLTAPIAQQRNVAFSAKIKAANNVESAIYRELKSPNPVKMVILGWPSEDEKLRIPHNIIKEVMVNARKDVLVLRNRGIETIQKVLVPISGGPNTRLCLNLAASLAYEQEIKVTALHLTPEGLDEEKMEDADLYLQEIVENSLGAVPDWMEISVRPAPSVSEGIQQTVQVGHYDLLIIGAGGDVFSHRSLFGLLNDILIETVDCSMLIARHYQPEAVTWLNKRIHQVEV</sequence>
<dbReference type="SUPFAM" id="SSF52402">
    <property type="entry name" value="Adenine nucleotide alpha hydrolases-like"/>
    <property type="match status" value="1"/>
</dbReference>
<evidence type="ECO:0000256" key="5">
    <source>
        <dbReference type="ARBA" id="ARBA00023136"/>
    </source>
</evidence>
<proteinExistence type="predicted"/>
<evidence type="ECO:0000313" key="7">
    <source>
        <dbReference type="EMBL" id="SMX53126.1"/>
    </source>
</evidence>
<dbReference type="Pfam" id="PF13520">
    <property type="entry name" value="AA_permease_2"/>
    <property type="match status" value="1"/>
</dbReference>
<evidence type="ECO:0000256" key="6">
    <source>
        <dbReference type="SAM" id="Phobius"/>
    </source>
</evidence>
<dbReference type="InterPro" id="IPR002293">
    <property type="entry name" value="AA/rel_permease1"/>
</dbReference>
<feature type="transmembrane region" description="Helical" evidence="6">
    <location>
        <begin position="82"/>
        <end position="104"/>
    </location>
</feature>
<evidence type="ECO:0000256" key="3">
    <source>
        <dbReference type="ARBA" id="ARBA00022692"/>
    </source>
</evidence>
<feature type="transmembrane region" description="Helical" evidence="6">
    <location>
        <begin position="412"/>
        <end position="429"/>
    </location>
</feature>
<dbReference type="EMBL" id="LT859958">
    <property type="protein sequence ID" value="SMX53126.1"/>
    <property type="molecule type" value="Genomic_DNA"/>
</dbReference>
<feature type="transmembrane region" description="Helical" evidence="6">
    <location>
        <begin position="116"/>
        <end position="136"/>
    </location>
</feature>
<name>A0A1Y6K0N6_9CHLR</name>
<organism evidence="7 8">
    <name type="scientific">Candidatus Brevifilum fermentans</name>
    <dbReference type="NCBI Taxonomy" id="1986204"/>
    <lineage>
        <taxon>Bacteria</taxon>
        <taxon>Bacillati</taxon>
        <taxon>Chloroflexota</taxon>
        <taxon>Anaerolineae</taxon>
        <taxon>Anaerolineales</taxon>
        <taxon>Anaerolineaceae</taxon>
        <taxon>Candidatus Brevifilum</taxon>
    </lineage>
</organism>
<protein>
    <submittedName>
        <fullName evidence="7">Uncharacterized protein</fullName>
    </submittedName>
</protein>
<feature type="transmembrane region" description="Helical" evidence="6">
    <location>
        <begin position="353"/>
        <end position="374"/>
    </location>
</feature>
<evidence type="ECO:0000256" key="2">
    <source>
        <dbReference type="ARBA" id="ARBA00022475"/>
    </source>
</evidence>
<feature type="transmembrane region" description="Helical" evidence="6">
    <location>
        <begin position="386"/>
        <end position="406"/>
    </location>
</feature>
<accession>A0A1Y6K0N6</accession>
<dbReference type="Gene3D" id="1.20.1740.10">
    <property type="entry name" value="Amino acid/polyamine transporter I"/>
    <property type="match status" value="1"/>
</dbReference>
<dbReference type="GO" id="GO:0022857">
    <property type="term" value="F:transmembrane transporter activity"/>
    <property type="evidence" value="ECO:0007669"/>
    <property type="project" value="InterPro"/>
</dbReference>
<keyword evidence="4 6" id="KW-1133">Transmembrane helix</keyword>
<comment type="subcellular location">
    <subcellularLocation>
        <location evidence="1">Cell membrane</location>
        <topology evidence="1">Multi-pass membrane protein</topology>
    </subcellularLocation>
</comment>
<dbReference type="PANTHER" id="PTHR42770:SF7">
    <property type="entry name" value="MEMBRANE PROTEIN"/>
    <property type="match status" value="1"/>
</dbReference>
<dbReference type="OrthoDB" id="178667at2"/>
<dbReference type="RefSeq" id="WP_087861084.1">
    <property type="nucleotide sequence ID" value="NZ_LT859958.1"/>
</dbReference>
<feature type="transmembrane region" description="Helical" evidence="6">
    <location>
        <begin position="148"/>
        <end position="169"/>
    </location>
</feature>
<keyword evidence="2" id="KW-1003">Cell membrane</keyword>
<gene>
    <name evidence="7" type="ORF">CFX1CAM_0060</name>
</gene>